<dbReference type="EMBL" id="BDQI01000003">
    <property type="protein sequence ID" value="GAX50658.1"/>
    <property type="molecule type" value="Genomic_DNA"/>
</dbReference>
<evidence type="ECO:0000256" key="7">
    <source>
        <dbReference type="SAM" id="Phobius"/>
    </source>
</evidence>
<evidence type="ECO:0000256" key="3">
    <source>
        <dbReference type="ARBA" id="ARBA00022692"/>
    </source>
</evidence>
<protein>
    <recommendedName>
        <fullName evidence="8">ABC3 transporter permease C-terminal domain-containing protein</fullName>
    </recommendedName>
</protein>
<dbReference type="AlphaFoldDB" id="A0A250V912"/>
<organism evidence="9 10">
    <name type="scientific">Streptomyces olivochromogenes</name>
    <dbReference type="NCBI Taxonomy" id="1963"/>
    <lineage>
        <taxon>Bacteria</taxon>
        <taxon>Bacillati</taxon>
        <taxon>Actinomycetota</taxon>
        <taxon>Actinomycetes</taxon>
        <taxon>Kitasatosporales</taxon>
        <taxon>Streptomycetaceae</taxon>
        <taxon>Streptomyces</taxon>
    </lineage>
</organism>
<feature type="transmembrane region" description="Helical" evidence="7">
    <location>
        <begin position="342"/>
        <end position="373"/>
    </location>
</feature>
<dbReference type="Proteomes" id="UP000217446">
    <property type="component" value="Unassembled WGS sequence"/>
</dbReference>
<evidence type="ECO:0000256" key="2">
    <source>
        <dbReference type="ARBA" id="ARBA00022475"/>
    </source>
</evidence>
<dbReference type="GO" id="GO:0005886">
    <property type="term" value="C:plasma membrane"/>
    <property type="evidence" value="ECO:0007669"/>
    <property type="project" value="UniProtKB-SubCell"/>
</dbReference>
<feature type="transmembrane region" description="Helical" evidence="7">
    <location>
        <begin position="393"/>
        <end position="414"/>
    </location>
</feature>
<keyword evidence="2" id="KW-1003">Cell membrane</keyword>
<keyword evidence="10" id="KW-1185">Reference proteome</keyword>
<dbReference type="GO" id="GO:0022857">
    <property type="term" value="F:transmembrane transporter activity"/>
    <property type="evidence" value="ECO:0007669"/>
    <property type="project" value="TreeGrafter"/>
</dbReference>
<evidence type="ECO:0000256" key="4">
    <source>
        <dbReference type="ARBA" id="ARBA00022989"/>
    </source>
</evidence>
<feature type="transmembrane region" description="Helical" evidence="7">
    <location>
        <begin position="435"/>
        <end position="454"/>
    </location>
</feature>
<dbReference type="InterPro" id="IPR050250">
    <property type="entry name" value="Macrolide_Exporter_MacB"/>
</dbReference>
<dbReference type="InterPro" id="IPR003838">
    <property type="entry name" value="ABC3_permease_C"/>
</dbReference>
<feature type="transmembrane region" description="Helical" evidence="7">
    <location>
        <begin position="1066"/>
        <end position="1092"/>
    </location>
</feature>
<dbReference type="RefSeq" id="WP_067363881.1">
    <property type="nucleotide sequence ID" value="NZ_BDQI01000003.1"/>
</dbReference>
<evidence type="ECO:0000313" key="10">
    <source>
        <dbReference type="Proteomes" id="UP000217446"/>
    </source>
</evidence>
<comment type="similarity">
    <text evidence="6">Belongs to the ABC-4 integral membrane protein family.</text>
</comment>
<evidence type="ECO:0000256" key="1">
    <source>
        <dbReference type="ARBA" id="ARBA00004651"/>
    </source>
</evidence>
<feature type="transmembrane region" description="Helical" evidence="7">
    <location>
        <begin position="1011"/>
        <end position="1030"/>
    </location>
</feature>
<sequence>MTGFLLLRVRAHRLLLGAALLTVLLTTSVLAALAAFSASVGNAALRQNLSGPAATSASLVISADVPRGREEEAQDAAVRGARRTFAGLPVTVRTLRGSGPYALPRSLQGTDARAGQPDLTHFAALDRSRIRLVAGTLPGPAPAARTAPVPVALPEVAADRLKVRPGARIALTDRLGGAPLTVRVTGVYRAADSADPYWQLDTLGGHGVRTVDFTTYGPLLADPSVLASRTSAGTTGWVATADYRSLTTDGIDALGEAAAREPEALGRNPAFGAGATARTALPAVLDRTGRALLVSRSTLMIVSVQLVLLAGYALLLVARLLDTERAGETDLLKARGASRRRITGLAALEALLLAVPAAVGAALVSGPLVRLLARWSSLDRSGVRLGDAPVLQVWLVAAGVAVCCAAAVVAPALAATAGAPPRLRRVRAAAGAAPVRAGADVGLLLIAAVAYWQLDRQTGSSGGGALSRDRAGDLGIDPLLVAAPALALLAGTVLTLRLLPLGARLAERRAASGRGLPAALAGWQFSRRPLRGAGPVLLLVLAVTTGMLAIGQSASWQRSQGDQADFGTGASVRVLDGRPGSPGQTGLYAALPGVRDAAPAYRATTDLSGGRRATVLALDTAHAGEGLLMRGDLADEPVERLLRGLAPREKAAGPSVSLPDGTRRLALDLRITDETAAAGGTAAAGAGAKAAGAGAKAGRSPSGLAPLVTVVVEDGYGIAYRLSAGKLPVDGRVHRVTLDLDVSASGARATPAGPLRLTGLQLDGAVPAGEPEQHRLTVVRMLSTGPDGTARAVTVPAGVRWRGSRTETADGAALPSTALRPAASRAAPLTVSYGTGNAPGSDEWASGPPEFTVRLDTARATPPARIAAVATRAFLRAAGTEPGESVDVTLDGERLRVTIVRSVSELPTTGAGAAWAGSTADAAGAADEGGAEGADGGALLLDLRAVNAVFAQRARAPLAPAEWWLSTAPGRAAQVAAALRARPDIEADQVLVRDEAADRLLGDPLGAGPRAALLAVAVAAAALAAGGFAVSTAGSRRERSAEFAVLRALGAGRRELARLVAVEQGLLIGAGLLAGLGLGTVLTRAVVPLIVLTPGAARPVPRVLVELPVSQVALLLVGVAALPLLISAATAVRRADPAVALRHQGDS</sequence>
<dbReference type="Pfam" id="PF02687">
    <property type="entry name" value="FtsX"/>
    <property type="match status" value="2"/>
</dbReference>
<evidence type="ECO:0000256" key="5">
    <source>
        <dbReference type="ARBA" id="ARBA00023136"/>
    </source>
</evidence>
<evidence type="ECO:0000259" key="8">
    <source>
        <dbReference type="Pfam" id="PF02687"/>
    </source>
</evidence>
<dbReference type="PANTHER" id="PTHR30572:SF4">
    <property type="entry name" value="ABC TRANSPORTER PERMEASE YTRF"/>
    <property type="match status" value="1"/>
</dbReference>
<comment type="caution">
    <text evidence="9">The sequence shown here is derived from an EMBL/GenBank/DDBJ whole genome shotgun (WGS) entry which is preliminary data.</text>
</comment>
<keyword evidence="5 7" id="KW-0472">Membrane</keyword>
<comment type="subcellular location">
    <subcellularLocation>
        <location evidence="1">Cell membrane</location>
        <topology evidence="1">Multi-pass membrane protein</topology>
    </subcellularLocation>
</comment>
<reference evidence="10" key="1">
    <citation type="submission" date="2017-05" db="EMBL/GenBank/DDBJ databases">
        <title>Streptomyces olivochromogenes NBRC 3561 whole genome shotgun sequence.</title>
        <authorList>
            <person name="Dohra H."/>
            <person name="Kodani S."/>
        </authorList>
    </citation>
    <scope>NUCLEOTIDE SEQUENCE [LARGE SCALE GENOMIC DNA]</scope>
    <source>
        <strain evidence="10">NBRC 3561</strain>
    </source>
</reference>
<feature type="transmembrane region" description="Helical" evidence="7">
    <location>
        <begin position="474"/>
        <end position="499"/>
    </location>
</feature>
<feature type="transmembrane region" description="Helical" evidence="7">
    <location>
        <begin position="1112"/>
        <end position="1132"/>
    </location>
</feature>
<keyword evidence="3 7" id="KW-0812">Transmembrane</keyword>
<feature type="domain" description="ABC3 transporter permease C-terminal" evidence="8">
    <location>
        <begin position="1016"/>
        <end position="1132"/>
    </location>
</feature>
<gene>
    <name evidence="9" type="ORF">SO3561_02157</name>
</gene>
<evidence type="ECO:0000313" key="9">
    <source>
        <dbReference type="EMBL" id="GAX50658.1"/>
    </source>
</evidence>
<feature type="transmembrane region" description="Helical" evidence="7">
    <location>
        <begin position="536"/>
        <end position="556"/>
    </location>
</feature>
<keyword evidence="4 7" id="KW-1133">Transmembrane helix</keyword>
<accession>A0A250V912</accession>
<dbReference type="PANTHER" id="PTHR30572">
    <property type="entry name" value="MEMBRANE COMPONENT OF TRANSPORTER-RELATED"/>
    <property type="match status" value="1"/>
</dbReference>
<dbReference type="STRING" id="1963.AQJ27_08065"/>
<evidence type="ECO:0000256" key="6">
    <source>
        <dbReference type="ARBA" id="ARBA00038076"/>
    </source>
</evidence>
<feature type="domain" description="ABC3 transporter permease C-terminal" evidence="8">
    <location>
        <begin position="300"/>
        <end position="415"/>
    </location>
</feature>
<proteinExistence type="inferred from homology"/>
<feature type="transmembrane region" description="Helical" evidence="7">
    <location>
        <begin position="299"/>
        <end position="321"/>
    </location>
</feature>
<name>A0A250V912_STROL</name>